<reference evidence="3" key="1">
    <citation type="submission" date="2022-07" db="EMBL/GenBank/DDBJ databases">
        <title>Sphingomonas sp. nov., a novel bacterium isolated from the north slope of the Mount Everest.</title>
        <authorList>
            <person name="Cui X."/>
            <person name="Liu Y."/>
        </authorList>
    </citation>
    <scope>NUCLEOTIDE SEQUENCE</scope>
    <source>
        <strain evidence="3">S5-59</strain>
    </source>
</reference>
<evidence type="ECO:0000313" key="3">
    <source>
        <dbReference type="EMBL" id="UUL84223.1"/>
    </source>
</evidence>
<protein>
    <submittedName>
        <fullName evidence="3">Alpha/beta hydrolase</fullName>
    </submittedName>
</protein>
<evidence type="ECO:0000313" key="4">
    <source>
        <dbReference type="Proteomes" id="UP001058533"/>
    </source>
</evidence>
<dbReference type="Pfam" id="PF12697">
    <property type="entry name" value="Abhydrolase_6"/>
    <property type="match status" value="1"/>
</dbReference>
<dbReference type="RefSeq" id="WP_256508055.1">
    <property type="nucleotide sequence ID" value="NZ_CP101740.1"/>
</dbReference>
<dbReference type="InterPro" id="IPR029058">
    <property type="entry name" value="AB_hydrolase_fold"/>
</dbReference>
<organism evidence="3 4">
    <name type="scientific">Sphingomonas qomolangmaensis</name>
    <dbReference type="NCBI Taxonomy" id="2918765"/>
    <lineage>
        <taxon>Bacteria</taxon>
        <taxon>Pseudomonadati</taxon>
        <taxon>Pseudomonadota</taxon>
        <taxon>Alphaproteobacteria</taxon>
        <taxon>Sphingomonadales</taxon>
        <taxon>Sphingomonadaceae</taxon>
        <taxon>Sphingomonas</taxon>
    </lineage>
</organism>
<feature type="domain" description="AB hydrolase-1" evidence="2">
    <location>
        <begin position="24"/>
        <end position="266"/>
    </location>
</feature>
<keyword evidence="1 3" id="KW-0378">Hydrolase</keyword>
<evidence type="ECO:0000256" key="1">
    <source>
        <dbReference type="ARBA" id="ARBA00022801"/>
    </source>
</evidence>
<gene>
    <name evidence="3" type="ORF">NMP03_07665</name>
</gene>
<dbReference type="PRINTS" id="PR00412">
    <property type="entry name" value="EPOXHYDRLASE"/>
</dbReference>
<sequence length="295" mass="32054">MMIDTPTGSFGVRSAGADDAPIALLLHGFPDDASTFDQIGPDLAAKGYRAVAPYLRGYAPSPLAGPLTLDALVADLLSLARTLSPNRPVCFVGHDYGAQIGYLATTRAPELFAAAVMLSGAHPAAINRRMKRLPRQWWMSRYIIFFQFGGVADRAVAHNDFAYVERLWRRWSPAFTPPPAHLARVKATLRRSMPAPVAMYREGGFEVPANPIAVPTLFIAGEKDGCLLPKLSDGQDAIFTKGYARELWPEVGHFPHLEQPVRVAEAIVAWFSRYGADVHTSPPSTGAGVKTERGC</sequence>
<proteinExistence type="predicted"/>
<dbReference type="InterPro" id="IPR000639">
    <property type="entry name" value="Epox_hydrolase-like"/>
</dbReference>
<dbReference type="SUPFAM" id="SSF53474">
    <property type="entry name" value="alpha/beta-Hydrolases"/>
    <property type="match status" value="1"/>
</dbReference>
<dbReference type="PANTHER" id="PTHR43329">
    <property type="entry name" value="EPOXIDE HYDROLASE"/>
    <property type="match status" value="1"/>
</dbReference>
<dbReference type="GO" id="GO:0016787">
    <property type="term" value="F:hydrolase activity"/>
    <property type="evidence" value="ECO:0007669"/>
    <property type="project" value="UniProtKB-KW"/>
</dbReference>
<dbReference type="InterPro" id="IPR000073">
    <property type="entry name" value="AB_hydrolase_1"/>
</dbReference>
<name>A0ABY5LB67_9SPHN</name>
<dbReference type="Proteomes" id="UP001058533">
    <property type="component" value="Chromosome"/>
</dbReference>
<accession>A0ABY5LB67</accession>
<dbReference type="Gene3D" id="3.40.50.1820">
    <property type="entry name" value="alpha/beta hydrolase"/>
    <property type="match status" value="1"/>
</dbReference>
<keyword evidence="4" id="KW-1185">Reference proteome</keyword>
<dbReference type="EMBL" id="CP101740">
    <property type="protein sequence ID" value="UUL84223.1"/>
    <property type="molecule type" value="Genomic_DNA"/>
</dbReference>
<evidence type="ECO:0000259" key="2">
    <source>
        <dbReference type="Pfam" id="PF12697"/>
    </source>
</evidence>